<keyword evidence="1" id="KW-0812">Transmembrane</keyword>
<protein>
    <submittedName>
        <fullName evidence="2">Uncharacterized protein</fullName>
    </submittedName>
</protein>
<sequence length="84" mass="9145">MSPLAFLMRYMSLETDARLSALGIAGFACLVISGLWVVVLKRKNKRSFPYMLRLFLGVGIAAIVTVIALRVALPSPPLEIATPK</sequence>
<dbReference type="AlphaFoldDB" id="A0A290Q6L7"/>
<reference evidence="2 3" key="1">
    <citation type="submission" date="2017-09" db="EMBL/GenBank/DDBJ databases">
        <title>Complete genome sequence of Verrucomicrobial strain HZ-65, isolated from freshwater.</title>
        <authorList>
            <person name="Choi A."/>
        </authorList>
    </citation>
    <scope>NUCLEOTIDE SEQUENCE [LARGE SCALE GENOMIC DNA]</scope>
    <source>
        <strain evidence="2 3">HZ-65</strain>
    </source>
</reference>
<proteinExistence type="predicted"/>
<evidence type="ECO:0000256" key="1">
    <source>
        <dbReference type="SAM" id="Phobius"/>
    </source>
</evidence>
<keyword evidence="1" id="KW-0472">Membrane</keyword>
<accession>A0A290Q6L7</accession>
<organism evidence="2 3">
    <name type="scientific">Nibricoccus aquaticus</name>
    <dbReference type="NCBI Taxonomy" id="2576891"/>
    <lineage>
        <taxon>Bacteria</taxon>
        <taxon>Pseudomonadati</taxon>
        <taxon>Verrucomicrobiota</taxon>
        <taxon>Opitutia</taxon>
        <taxon>Opitutales</taxon>
        <taxon>Opitutaceae</taxon>
        <taxon>Nibricoccus</taxon>
    </lineage>
</organism>
<keyword evidence="1" id="KW-1133">Transmembrane helix</keyword>
<feature type="transmembrane region" description="Helical" evidence="1">
    <location>
        <begin position="20"/>
        <end position="40"/>
    </location>
</feature>
<evidence type="ECO:0000313" key="3">
    <source>
        <dbReference type="Proteomes" id="UP000217265"/>
    </source>
</evidence>
<dbReference type="KEGG" id="vbh:CMV30_09355"/>
<gene>
    <name evidence="2" type="ORF">CMV30_09355</name>
</gene>
<keyword evidence="3" id="KW-1185">Reference proteome</keyword>
<name>A0A290Q6L7_9BACT</name>
<feature type="transmembrane region" description="Helical" evidence="1">
    <location>
        <begin position="52"/>
        <end position="73"/>
    </location>
</feature>
<evidence type="ECO:0000313" key="2">
    <source>
        <dbReference type="EMBL" id="ATC64144.1"/>
    </source>
</evidence>
<dbReference type="EMBL" id="CP023344">
    <property type="protein sequence ID" value="ATC64144.1"/>
    <property type="molecule type" value="Genomic_DNA"/>
</dbReference>
<dbReference type="Proteomes" id="UP000217265">
    <property type="component" value="Chromosome"/>
</dbReference>